<evidence type="ECO:0000313" key="2">
    <source>
        <dbReference type="Proteomes" id="UP000286134"/>
    </source>
</evidence>
<reference evidence="1 2" key="1">
    <citation type="journal article" date="2018" name="BMC Genomics">
        <title>Comparative genome analyses reveal sequence features reflecting distinct modes of host-adaptation between dicot and monocot powdery mildew.</title>
        <authorList>
            <person name="Wu Y."/>
            <person name="Ma X."/>
            <person name="Pan Z."/>
            <person name="Kale S.D."/>
            <person name="Song Y."/>
            <person name="King H."/>
            <person name="Zhang Q."/>
            <person name="Presley C."/>
            <person name="Deng X."/>
            <person name="Wei C.I."/>
            <person name="Xiao S."/>
        </authorList>
    </citation>
    <scope>NUCLEOTIDE SEQUENCE [LARGE SCALE GENOMIC DNA]</scope>
    <source>
        <strain evidence="1">UMSG2</strain>
    </source>
</reference>
<name>A0A420HL48_9PEZI</name>
<dbReference type="STRING" id="212602.A0A420HL48"/>
<protein>
    <submittedName>
        <fullName evidence="1">Uncharacterized protein</fullName>
    </submittedName>
</protein>
<accession>A0A420HL48</accession>
<gene>
    <name evidence="1" type="ORF">OnM2_069035</name>
</gene>
<organism evidence="1 2">
    <name type="scientific">Erysiphe neolycopersici</name>
    <dbReference type="NCBI Taxonomy" id="212602"/>
    <lineage>
        <taxon>Eukaryota</taxon>
        <taxon>Fungi</taxon>
        <taxon>Dikarya</taxon>
        <taxon>Ascomycota</taxon>
        <taxon>Pezizomycotina</taxon>
        <taxon>Leotiomycetes</taxon>
        <taxon>Erysiphales</taxon>
        <taxon>Erysiphaceae</taxon>
        <taxon>Erysiphe</taxon>
    </lineage>
</organism>
<proteinExistence type="predicted"/>
<keyword evidence="2" id="KW-1185">Reference proteome</keyword>
<dbReference type="Proteomes" id="UP000286134">
    <property type="component" value="Unassembled WGS sequence"/>
</dbReference>
<sequence>MELQQGVTTDSPNPENMMITETFNWKRRKFPVWDGEKLSFNSHVRELEDCTKIDRDLKGTNRAVRYDLNYLLPSKAKPKVSIFYVGAGSIDWDYRKFIAHIKKTFSNKKEKEDKQELLTQLKQRDNKRLIYRLLSSF</sequence>
<dbReference type="EMBL" id="MCFK01006976">
    <property type="protein sequence ID" value="RKF58119.1"/>
    <property type="molecule type" value="Genomic_DNA"/>
</dbReference>
<comment type="caution">
    <text evidence="1">The sequence shown here is derived from an EMBL/GenBank/DDBJ whole genome shotgun (WGS) entry which is preliminary data.</text>
</comment>
<evidence type="ECO:0000313" key="1">
    <source>
        <dbReference type="EMBL" id="RKF58119.1"/>
    </source>
</evidence>
<dbReference type="AlphaFoldDB" id="A0A420HL48"/>